<reference evidence="3" key="1">
    <citation type="journal article" date="2022" name="J Glob Antimicrob Resist">
        <title>Comparative analysis of IMP-4- and OXA-58-containing plasmids of three carbapenemase-producing Acinetobacter ursingii strains in the Netherlands.</title>
        <authorList>
            <person name="Hendrickx A.P.A."/>
            <person name="Schade R.P."/>
            <person name="Landman F."/>
            <person name="Bosch T."/>
            <person name="Schouls L.M."/>
            <person name="van Dijk K."/>
        </authorList>
    </citation>
    <scope>NUCLEOTIDE SEQUENCE</scope>
    <source>
        <strain evidence="3">RIVM_C010761</strain>
    </source>
</reference>
<evidence type="ECO:0000256" key="2">
    <source>
        <dbReference type="SAM" id="Phobius"/>
    </source>
</evidence>
<keyword evidence="2" id="KW-0812">Transmembrane</keyword>
<protein>
    <submittedName>
        <fullName evidence="3">Uncharacterized protein</fullName>
    </submittedName>
</protein>
<feature type="compositionally biased region" description="Basic residues" evidence="1">
    <location>
        <begin position="1"/>
        <end position="10"/>
    </location>
</feature>
<name>A0AA46S8T8_9GAMM</name>
<evidence type="ECO:0000313" key="4">
    <source>
        <dbReference type="Proteomes" id="UP001164081"/>
    </source>
</evidence>
<proteinExistence type="predicted"/>
<evidence type="ECO:0000313" key="3">
    <source>
        <dbReference type="EMBL" id="UYF77412.1"/>
    </source>
</evidence>
<feature type="region of interest" description="Disordered" evidence="1">
    <location>
        <begin position="1"/>
        <end position="26"/>
    </location>
</feature>
<gene>
    <name evidence="3" type="ORF">LSO58_18425</name>
</gene>
<keyword evidence="2" id="KW-0472">Membrane</keyword>
<dbReference type="Proteomes" id="UP001164081">
    <property type="component" value="Plasmid pRIVM_C010761_3"/>
</dbReference>
<dbReference type="RefSeq" id="WP_263503957.1">
    <property type="nucleotide sequence ID" value="NZ_CP089047.1"/>
</dbReference>
<organism evidence="3 4">
    <name type="scientific">Acinetobacter ursingii</name>
    <dbReference type="NCBI Taxonomy" id="108980"/>
    <lineage>
        <taxon>Bacteria</taxon>
        <taxon>Pseudomonadati</taxon>
        <taxon>Pseudomonadota</taxon>
        <taxon>Gammaproteobacteria</taxon>
        <taxon>Moraxellales</taxon>
        <taxon>Moraxellaceae</taxon>
        <taxon>Acinetobacter</taxon>
    </lineage>
</organism>
<sequence length="280" mass="31190">MKLFNKKSKVKVPATSHQPLSQSNIHAVSNPTEDVAKILSVKIEFEDNCTIENLSPKLVSIPLPNVPSFDYGIDFDNFDKQNGTDDQEIPFRTASFKPFVLISNVLESNLESKKYTLASVKLKVYPSQLIKGDADWYNDAELKQYIEDQWSQVFNEISDAYNLGSQVKYPVNMMSGQNYHPVGSAAIPATPRTYTMFGYTFTPIQLVLMVITAILLIYVALALTNKYSSNNQTASGQNLYSNASIDKQVQIAEDVVAKVQDRMGVPKLAQSDLGCLQEVN</sequence>
<feature type="transmembrane region" description="Helical" evidence="2">
    <location>
        <begin position="206"/>
        <end position="223"/>
    </location>
</feature>
<keyword evidence="2" id="KW-1133">Transmembrane helix</keyword>
<dbReference type="AlphaFoldDB" id="A0AA46S8T8"/>
<geneLocation type="plasmid" evidence="3 4">
    <name>pRIVM_C010761_3</name>
</geneLocation>
<keyword evidence="3" id="KW-0614">Plasmid</keyword>
<dbReference type="EMBL" id="CP089047">
    <property type="protein sequence ID" value="UYF77412.1"/>
    <property type="molecule type" value="Genomic_DNA"/>
</dbReference>
<accession>A0AA46S8T8</accession>
<evidence type="ECO:0000256" key="1">
    <source>
        <dbReference type="SAM" id="MobiDB-lite"/>
    </source>
</evidence>
<feature type="compositionally biased region" description="Polar residues" evidence="1">
    <location>
        <begin position="15"/>
        <end position="26"/>
    </location>
</feature>